<dbReference type="Gene3D" id="3.40.50.1820">
    <property type="entry name" value="alpha/beta hydrolase"/>
    <property type="match status" value="1"/>
</dbReference>
<dbReference type="PANTHER" id="PTHR43039">
    <property type="entry name" value="ESTERASE-RELATED"/>
    <property type="match status" value="1"/>
</dbReference>
<accession>A0ABW5PJS0</accession>
<comment type="caution">
    <text evidence="3">The sequence shown here is derived from an EMBL/GenBank/DDBJ whole genome shotgun (WGS) entry which is preliminary data.</text>
</comment>
<feature type="domain" description="AB hydrolase-1" evidence="2">
    <location>
        <begin position="21"/>
        <end position="258"/>
    </location>
</feature>
<dbReference type="InterPro" id="IPR029058">
    <property type="entry name" value="AB_hydrolase_fold"/>
</dbReference>
<evidence type="ECO:0000313" key="3">
    <source>
        <dbReference type="EMBL" id="MFD2614322.1"/>
    </source>
</evidence>
<keyword evidence="3" id="KW-0378">Hydrolase</keyword>
<dbReference type="SUPFAM" id="SSF53474">
    <property type="entry name" value="alpha/beta-Hydrolases"/>
    <property type="match status" value="1"/>
</dbReference>
<sequence length="279" mass="30804">MNQSIIARNHVNISGKGSQYILFAPGFGCDQQMWRFAAPAFEEDYRVVLFDYVGSGKSDLSAYDPERYSGLSGYAQDVLDICHALDVKDAILVGHSVGAMIGILASIREPWRFSRLVLIGPSARYINDMPNYIGGFDKKDIDELIHLMKNNDMGWSLYLAPAVMGNPDRPDLSLELQQSFCAIDPVIARRFAEATFYADNRADLSKVTVPALILQCSQDAIAPLEAGEYVHSQMAGSTLQRMQATGHCPHMSAPEETVSRIKEYLTRTSPTASSKEGEL</sequence>
<evidence type="ECO:0000259" key="2">
    <source>
        <dbReference type="Pfam" id="PF12697"/>
    </source>
</evidence>
<dbReference type="Pfam" id="PF12697">
    <property type="entry name" value="Abhydrolase_6"/>
    <property type="match status" value="1"/>
</dbReference>
<dbReference type="Proteomes" id="UP001597541">
    <property type="component" value="Unassembled WGS sequence"/>
</dbReference>
<gene>
    <name evidence="3" type="ORF">ACFSUF_18080</name>
</gene>
<name>A0ABW5PJS0_9BACL</name>
<dbReference type="RefSeq" id="WP_377605051.1">
    <property type="nucleotide sequence ID" value="NZ_JBHUME010000011.1"/>
</dbReference>
<proteinExistence type="inferred from homology"/>
<keyword evidence="4" id="KW-1185">Reference proteome</keyword>
<evidence type="ECO:0000313" key="4">
    <source>
        <dbReference type="Proteomes" id="UP001597541"/>
    </source>
</evidence>
<evidence type="ECO:0000256" key="1">
    <source>
        <dbReference type="ARBA" id="ARBA00008645"/>
    </source>
</evidence>
<dbReference type="InterPro" id="IPR000073">
    <property type="entry name" value="AB_hydrolase_1"/>
</dbReference>
<dbReference type="GO" id="GO:0016787">
    <property type="term" value="F:hydrolase activity"/>
    <property type="evidence" value="ECO:0007669"/>
    <property type="project" value="UniProtKB-KW"/>
</dbReference>
<organism evidence="3 4">
    <name type="scientific">Paenibacillus gansuensis</name>
    <dbReference type="NCBI Taxonomy" id="306542"/>
    <lineage>
        <taxon>Bacteria</taxon>
        <taxon>Bacillati</taxon>
        <taxon>Bacillota</taxon>
        <taxon>Bacilli</taxon>
        <taxon>Bacillales</taxon>
        <taxon>Paenibacillaceae</taxon>
        <taxon>Paenibacillus</taxon>
    </lineage>
</organism>
<dbReference type="PRINTS" id="PR00111">
    <property type="entry name" value="ABHYDROLASE"/>
</dbReference>
<reference evidence="4" key="1">
    <citation type="journal article" date="2019" name="Int. J. Syst. Evol. Microbiol.">
        <title>The Global Catalogue of Microorganisms (GCM) 10K type strain sequencing project: providing services to taxonomists for standard genome sequencing and annotation.</title>
        <authorList>
            <consortium name="The Broad Institute Genomics Platform"/>
            <consortium name="The Broad Institute Genome Sequencing Center for Infectious Disease"/>
            <person name="Wu L."/>
            <person name="Ma J."/>
        </authorList>
    </citation>
    <scope>NUCLEOTIDE SEQUENCE [LARGE SCALE GENOMIC DNA]</scope>
    <source>
        <strain evidence="4">KCTC 3950</strain>
    </source>
</reference>
<comment type="similarity">
    <text evidence="1">Belongs to the AB hydrolase superfamily.</text>
</comment>
<protein>
    <submittedName>
        <fullName evidence="3">Alpha/beta fold hydrolase</fullName>
    </submittedName>
</protein>
<dbReference type="EMBL" id="JBHUME010000011">
    <property type="protein sequence ID" value="MFD2614322.1"/>
    <property type="molecule type" value="Genomic_DNA"/>
</dbReference>